<dbReference type="InterPro" id="IPR003156">
    <property type="entry name" value="DHHA1_dom"/>
</dbReference>
<dbReference type="Pfam" id="PF02272">
    <property type="entry name" value="DHHA1"/>
    <property type="match status" value="1"/>
</dbReference>
<organism evidence="3 4">
    <name type="scientific">Blautia intestinihominis</name>
    <dbReference type="NCBI Taxonomy" id="3133152"/>
    <lineage>
        <taxon>Bacteria</taxon>
        <taxon>Bacillati</taxon>
        <taxon>Bacillota</taxon>
        <taxon>Clostridia</taxon>
        <taxon>Lachnospirales</taxon>
        <taxon>Lachnospiraceae</taxon>
        <taxon>Blautia</taxon>
    </lineage>
</organism>
<dbReference type="Gene3D" id="3.10.310.30">
    <property type="match status" value="1"/>
</dbReference>
<dbReference type="InterPro" id="IPR001667">
    <property type="entry name" value="DDH_dom"/>
</dbReference>
<dbReference type="Pfam" id="PF01368">
    <property type="entry name" value="DHH"/>
    <property type="match status" value="1"/>
</dbReference>
<dbReference type="InterPro" id="IPR038763">
    <property type="entry name" value="DHH_sf"/>
</dbReference>
<evidence type="ECO:0000313" key="4">
    <source>
        <dbReference type="Proteomes" id="UP001446032"/>
    </source>
</evidence>
<gene>
    <name evidence="3" type="ORF">WMO75_06675</name>
</gene>
<dbReference type="EMBL" id="JBBMEI010000016">
    <property type="protein sequence ID" value="MEQ2358022.1"/>
    <property type="molecule type" value="Genomic_DNA"/>
</dbReference>
<dbReference type="PANTHER" id="PTHR47618:SF1">
    <property type="entry name" value="BIFUNCTIONAL OLIGORIBONUCLEASE AND PAP PHOSPHATASE NRNA"/>
    <property type="match status" value="1"/>
</dbReference>
<comment type="caution">
    <text evidence="3">The sequence shown here is derived from an EMBL/GenBank/DDBJ whole genome shotgun (WGS) entry which is preliminary data.</text>
</comment>
<protein>
    <submittedName>
        <fullName evidence="3">DHH family phosphoesterase</fullName>
    </submittedName>
</protein>
<dbReference type="RefSeq" id="WP_349077807.1">
    <property type="nucleotide sequence ID" value="NZ_JBBMEI010000016.1"/>
</dbReference>
<dbReference type="Proteomes" id="UP001446032">
    <property type="component" value="Unassembled WGS sequence"/>
</dbReference>
<reference evidence="3 4" key="1">
    <citation type="submission" date="2024-03" db="EMBL/GenBank/DDBJ databases">
        <title>Human intestinal bacterial collection.</title>
        <authorList>
            <person name="Pauvert C."/>
            <person name="Hitch T.C.A."/>
            <person name="Clavel T."/>
        </authorList>
    </citation>
    <scope>NUCLEOTIDE SEQUENCE [LARGE SCALE GENOMIC DNA]</scope>
    <source>
        <strain evidence="3 4">CLA-AA-H95</strain>
    </source>
</reference>
<feature type="domain" description="DDH" evidence="1">
    <location>
        <begin position="23"/>
        <end position="172"/>
    </location>
</feature>
<sequence>MPKEFDFDKEFENMMTSNKLDTVVLLGHINPDGDAAGSVMGLAHYIKVNYPQYEVLPYLADTIDKGPNKIIKTDKVFNPFEKPNVEGKKFAVIVCDNAVIVRMAGREYYEAATASMVIDHHASNEGYGNINYTKVSEACAENVFYILDKNSLEKATTLELHPTAADYIYLGIIQDTGGLARAKESTLYAVMTLQGIGVKHSDIMKTMHNDMLESLQKKALLLNKAFCVLDGKVAYVCVDQKESKEKEIRYEDIHPIAEILRDCEDIELSFTMYEEAENKWRCSFRSDGEWIDVNELLTPFGGGGHAAAAGLKKTTDDVEKLREAIFERIKDLRE</sequence>
<dbReference type="SUPFAM" id="SSF64182">
    <property type="entry name" value="DHH phosphoesterases"/>
    <property type="match status" value="1"/>
</dbReference>
<dbReference type="PANTHER" id="PTHR47618">
    <property type="entry name" value="BIFUNCTIONAL OLIGORIBONUCLEASE AND PAP PHOSPHATASE NRNA"/>
    <property type="match status" value="1"/>
</dbReference>
<accession>A0ABV1AJP2</accession>
<dbReference type="Gene3D" id="3.90.1640.10">
    <property type="entry name" value="inorganic pyrophosphatase (n-terminal core)"/>
    <property type="match status" value="1"/>
</dbReference>
<evidence type="ECO:0000313" key="3">
    <source>
        <dbReference type="EMBL" id="MEQ2358022.1"/>
    </source>
</evidence>
<proteinExistence type="predicted"/>
<feature type="domain" description="DHHA1" evidence="2">
    <location>
        <begin position="231"/>
        <end position="330"/>
    </location>
</feature>
<name>A0ABV1AJP2_9FIRM</name>
<evidence type="ECO:0000259" key="1">
    <source>
        <dbReference type="Pfam" id="PF01368"/>
    </source>
</evidence>
<evidence type="ECO:0000259" key="2">
    <source>
        <dbReference type="Pfam" id="PF02272"/>
    </source>
</evidence>
<dbReference type="InterPro" id="IPR051319">
    <property type="entry name" value="Oligoribo/pAp-PDE_c-di-AMP_PDE"/>
</dbReference>
<keyword evidence="4" id="KW-1185">Reference proteome</keyword>